<dbReference type="FunFam" id="1.10.3730.20:FF:000001">
    <property type="entry name" value="Quaternary ammonium compound resistance transporter SugE"/>
    <property type="match status" value="1"/>
</dbReference>
<feature type="transmembrane region" description="Helical" evidence="9">
    <location>
        <begin position="33"/>
        <end position="53"/>
    </location>
</feature>
<evidence type="ECO:0000256" key="2">
    <source>
        <dbReference type="ARBA" id="ARBA00022448"/>
    </source>
</evidence>
<comment type="similarity">
    <text evidence="7 8">Belongs to the drug/metabolite transporter (DMT) superfamily. Small multidrug resistance (SMR) (TC 2.A.7.1) family.</text>
</comment>
<keyword evidence="6 9" id="KW-0472">Membrane</keyword>
<keyword evidence="4 8" id="KW-0812">Transmembrane</keyword>
<evidence type="ECO:0000256" key="1">
    <source>
        <dbReference type="ARBA" id="ARBA00004651"/>
    </source>
</evidence>
<dbReference type="SUPFAM" id="SSF103481">
    <property type="entry name" value="Multidrug resistance efflux transporter EmrE"/>
    <property type="match status" value="1"/>
</dbReference>
<name>A0A7T1FAX6_9STAP</name>
<dbReference type="PANTHER" id="PTHR30561">
    <property type="entry name" value="SMR FAMILY PROTON-DEPENDENT DRUG EFFLUX TRANSPORTER SUGE"/>
    <property type="match status" value="1"/>
</dbReference>
<keyword evidence="11" id="KW-1185">Reference proteome</keyword>
<evidence type="ECO:0000256" key="3">
    <source>
        <dbReference type="ARBA" id="ARBA00022475"/>
    </source>
</evidence>
<gene>
    <name evidence="10" type="ORF">ISP08_12120</name>
</gene>
<evidence type="ECO:0000256" key="4">
    <source>
        <dbReference type="ARBA" id="ARBA00022692"/>
    </source>
</evidence>
<feature type="transmembrane region" description="Helical" evidence="9">
    <location>
        <begin position="85"/>
        <end position="104"/>
    </location>
</feature>
<evidence type="ECO:0000313" key="11">
    <source>
        <dbReference type="Proteomes" id="UP000594455"/>
    </source>
</evidence>
<dbReference type="GO" id="GO:0005886">
    <property type="term" value="C:plasma membrane"/>
    <property type="evidence" value="ECO:0007669"/>
    <property type="project" value="UniProtKB-SubCell"/>
</dbReference>
<evidence type="ECO:0000256" key="5">
    <source>
        <dbReference type="ARBA" id="ARBA00022989"/>
    </source>
</evidence>
<keyword evidence="3" id="KW-1003">Cell membrane</keyword>
<evidence type="ECO:0000256" key="7">
    <source>
        <dbReference type="ARBA" id="ARBA00038032"/>
    </source>
</evidence>
<keyword evidence="5 9" id="KW-1133">Transmembrane helix</keyword>
<evidence type="ECO:0000256" key="6">
    <source>
        <dbReference type="ARBA" id="ARBA00023136"/>
    </source>
</evidence>
<accession>A0A7T1FAX6</accession>
<dbReference type="EMBL" id="CP064056">
    <property type="protein sequence ID" value="QPM76396.1"/>
    <property type="molecule type" value="Genomic_DNA"/>
</dbReference>
<feature type="transmembrane region" description="Helical" evidence="9">
    <location>
        <begin position="60"/>
        <end position="79"/>
    </location>
</feature>
<evidence type="ECO:0000256" key="9">
    <source>
        <dbReference type="SAM" id="Phobius"/>
    </source>
</evidence>
<dbReference type="AlphaFoldDB" id="A0A7T1FAX6"/>
<dbReference type="InterPro" id="IPR000390">
    <property type="entry name" value="Small_drug/metabolite_transptr"/>
</dbReference>
<dbReference type="InterPro" id="IPR045324">
    <property type="entry name" value="Small_multidrug_res"/>
</dbReference>
<dbReference type="KEGG" id="sllo:ISP08_12120"/>
<dbReference type="Proteomes" id="UP000594455">
    <property type="component" value="Chromosome"/>
</dbReference>
<protein>
    <submittedName>
        <fullName evidence="10">Multidrug efflux SMR transporter</fullName>
    </submittedName>
</protein>
<evidence type="ECO:0000313" key="10">
    <source>
        <dbReference type="EMBL" id="QPM76396.1"/>
    </source>
</evidence>
<dbReference type="InterPro" id="IPR037185">
    <property type="entry name" value="EmrE-like"/>
</dbReference>
<dbReference type="Pfam" id="PF00893">
    <property type="entry name" value="Multi_Drug_Res"/>
    <property type="match status" value="1"/>
</dbReference>
<evidence type="ECO:0000256" key="8">
    <source>
        <dbReference type="RuleBase" id="RU003942"/>
    </source>
</evidence>
<dbReference type="PANTHER" id="PTHR30561:SF0">
    <property type="entry name" value="GUANIDINIUM EXPORTER"/>
    <property type="match status" value="1"/>
</dbReference>
<proteinExistence type="inferred from homology"/>
<dbReference type="GO" id="GO:0022857">
    <property type="term" value="F:transmembrane transporter activity"/>
    <property type="evidence" value="ECO:0007669"/>
    <property type="project" value="InterPro"/>
</dbReference>
<comment type="subcellular location">
    <subcellularLocation>
        <location evidence="1 8">Cell membrane</location>
        <topology evidence="1 8">Multi-pass membrane protein</topology>
    </subcellularLocation>
</comment>
<dbReference type="Gene3D" id="1.10.3730.20">
    <property type="match status" value="1"/>
</dbReference>
<organism evidence="10 11">
    <name type="scientific">Staphylococcus lloydii</name>
    <dbReference type="NCBI Taxonomy" id="2781774"/>
    <lineage>
        <taxon>Bacteria</taxon>
        <taxon>Bacillati</taxon>
        <taxon>Bacillota</taxon>
        <taxon>Bacilli</taxon>
        <taxon>Bacillales</taxon>
        <taxon>Staphylococcaceae</taxon>
        <taxon>Staphylococcus</taxon>
    </lineage>
</organism>
<sequence>MMDWILLIIAGVFEMLGVASLNAYTHNNKLISLLYMIVNFTLSFICLAIAMMTLPMSTAYAVWTGIGAVGGAVIGMLFYKESKNLLRILCIVVILASTIGLKLLS</sequence>
<keyword evidence="2" id="KW-0813">Transport</keyword>
<reference evidence="10 11" key="1">
    <citation type="submission" date="2020-10" db="EMBL/GenBank/DDBJ databases">
        <title>Closed genome sequences of Staphylococcus lloydii sp. nov. and Staphylococcus durrellii sp. nov. Isolated from Captive Fruit Bats (Pteropus livingstonii).</title>
        <authorList>
            <person name="Fountain K."/>
        </authorList>
    </citation>
    <scope>NUCLEOTIDE SEQUENCE [LARGE SCALE GENOMIC DNA]</scope>
    <source>
        <strain evidence="10 11">23_2_7_LY</strain>
    </source>
</reference>